<evidence type="ECO:0000256" key="1">
    <source>
        <dbReference type="SAM" id="Phobius"/>
    </source>
</evidence>
<dbReference type="KEGG" id="chu:CHU_0582"/>
<organism evidence="2 3">
    <name type="scientific">Cytophaga hutchinsonii (strain ATCC 33406 / DSM 1761 / CIP 103989 / NBRC 15051 / NCIMB 9469 / D465)</name>
    <dbReference type="NCBI Taxonomy" id="269798"/>
    <lineage>
        <taxon>Bacteria</taxon>
        <taxon>Pseudomonadati</taxon>
        <taxon>Bacteroidota</taxon>
        <taxon>Cytophagia</taxon>
        <taxon>Cytophagales</taxon>
        <taxon>Cytophagaceae</taxon>
        <taxon>Cytophaga</taxon>
    </lineage>
</organism>
<dbReference type="RefSeq" id="WP_011583985.1">
    <property type="nucleotide sequence ID" value="NC_008255.1"/>
</dbReference>
<accession>A0A6N4SNI1</accession>
<gene>
    <name evidence="2" type="ordered locus">CHU_0582</name>
</gene>
<feature type="transmembrane region" description="Helical" evidence="1">
    <location>
        <begin position="43"/>
        <end position="68"/>
    </location>
</feature>
<name>A0A6N4SNI1_CYTH3</name>
<evidence type="ECO:0000313" key="2">
    <source>
        <dbReference type="EMBL" id="ABG57869.1"/>
    </source>
</evidence>
<evidence type="ECO:0000313" key="3">
    <source>
        <dbReference type="Proteomes" id="UP000001822"/>
    </source>
</evidence>
<keyword evidence="3" id="KW-1185">Reference proteome</keyword>
<protein>
    <submittedName>
        <fullName evidence="2">Uncharacterized protein</fullName>
    </submittedName>
</protein>
<reference evidence="2 3" key="1">
    <citation type="journal article" date="2007" name="Appl. Environ. Microbiol.">
        <title>Genome sequence of the cellulolytic gliding bacterium Cytophaga hutchinsonii.</title>
        <authorList>
            <person name="Xie G."/>
            <person name="Bruce D.C."/>
            <person name="Challacombe J.F."/>
            <person name="Chertkov O."/>
            <person name="Detter J.C."/>
            <person name="Gilna P."/>
            <person name="Han C.S."/>
            <person name="Lucas S."/>
            <person name="Misra M."/>
            <person name="Myers G.L."/>
            <person name="Richardson P."/>
            <person name="Tapia R."/>
            <person name="Thayer N."/>
            <person name="Thompson L.S."/>
            <person name="Brettin T.S."/>
            <person name="Henrissat B."/>
            <person name="Wilson D.B."/>
            <person name="McBride M.J."/>
        </authorList>
    </citation>
    <scope>NUCLEOTIDE SEQUENCE [LARGE SCALE GENOMIC DNA]</scope>
    <source>
        <strain evidence="3">ATCC 33406 / DSM 1761 / CIP 103989 / NBRC 15051 / NCIMB 9469 / D465</strain>
    </source>
</reference>
<dbReference type="EMBL" id="CP000383">
    <property type="protein sequence ID" value="ABG57869.1"/>
    <property type="molecule type" value="Genomic_DNA"/>
</dbReference>
<proteinExistence type="predicted"/>
<dbReference type="Proteomes" id="UP000001822">
    <property type="component" value="Chromosome"/>
</dbReference>
<keyword evidence="1" id="KW-1133">Transmembrane helix</keyword>
<keyword evidence="1" id="KW-0472">Membrane</keyword>
<feature type="transmembrane region" description="Helical" evidence="1">
    <location>
        <begin position="80"/>
        <end position="98"/>
    </location>
</feature>
<dbReference type="AlphaFoldDB" id="A0A6N4SNI1"/>
<feature type="transmembrane region" description="Helical" evidence="1">
    <location>
        <begin position="9"/>
        <end position="31"/>
    </location>
</feature>
<sequence length="205" mass="24056">MKQYTYERLIYAGAMLPLTIGTVIFFYWFYQRSFHAMNVHIELISFFIIVTYLVFSCIILIFSILYFFQFKNNWKRIAPALFILVSTVPALFTYGTMYDLHANKTYVRVVNDLDSLNVYRIRSANFSIDALEKKGDDFVVSYEPVYEYDWTKEDSFGFEYEIKEIFIDLVSADNMVHTYEMPVFEKGVCGNVTVGALKKLSIHKP</sequence>
<keyword evidence="1" id="KW-0812">Transmembrane</keyword>